<dbReference type="InterPro" id="IPR033749">
    <property type="entry name" value="Polyprenyl_synt_CS"/>
</dbReference>
<dbReference type="GO" id="GO:0004659">
    <property type="term" value="F:prenyltransferase activity"/>
    <property type="evidence" value="ECO:0007669"/>
    <property type="project" value="InterPro"/>
</dbReference>
<comment type="caution">
    <text evidence="7">The sequence shown here is derived from an EMBL/GenBank/DDBJ whole genome shotgun (WGS) entry which is preliminary data.</text>
</comment>
<keyword evidence="8" id="KW-1185">Reference proteome</keyword>
<sequence>MLTQSTYSTHITEAIEQAQFPTDPPKLYDPIRYILGLSGKRVRPLLVMLGADLFAFEDMESTIPAALAVEYFHNFSLIHDDIMDEAPLRRGAMTVHKKWSENVAILSGDALLVKAYEEIARCTPTKIPALLKVFNRMALEVCEGQQKDMDFETQDLVAEDDYIAMIRAKTSVLLGGALQMGAILADANAEEQELLYQFGVNLGIAFQLQDDILDVYGNPENFGKQVGGDILCDKKTILRIHLQQRVGAQDAVILDNLVSEPDAEAKIQTTKELYAKYEVRAIAEKLKEDYSDRAYEALSKIPVADQQKAALLDLAQNLMVRTH</sequence>
<evidence type="ECO:0000256" key="4">
    <source>
        <dbReference type="ARBA" id="ARBA00022723"/>
    </source>
</evidence>
<dbReference type="SUPFAM" id="SSF48576">
    <property type="entry name" value="Terpenoid synthases"/>
    <property type="match status" value="1"/>
</dbReference>
<dbReference type="SFLD" id="SFLDS00005">
    <property type="entry name" value="Isoprenoid_Synthase_Type_I"/>
    <property type="match status" value="1"/>
</dbReference>
<dbReference type="PANTHER" id="PTHR12001:SF85">
    <property type="entry name" value="SHORT CHAIN ISOPRENYL DIPHOSPHATE SYNTHASE"/>
    <property type="match status" value="1"/>
</dbReference>
<evidence type="ECO:0000256" key="1">
    <source>
        <dbReference type="ARBA" id="ARBA00001946"/>
    </source>
</evidence>
<dbReference type="InterPro" id="IPR008949">
    <property type="entry name" value="Isoprenoid_synthase_dom_sf"/>
</dbReference>
<evidence type="ECO:0000256" key="2">
    <source>
        <dbReference type="ARBA" id="ARBA00006706"/>
    </source>
</evidence>
<dbReference type="RefSeq" id="WP_116776262.1">
    <property type="nucleotide sequence ID" value="NZ_QDKG01000004.1"/>
</dbReference>
<keyword evidence="3 6" id="KW-0808">Transferase</keyword>
<dbReference type="InterPro" id="IPR000092">
    <property type="entry name" value="Polyprenyl_synt"/>
</dbReference>
<dbReference type="GO" id="GO:0046872">
    <property type="term" value="F:metal ion binding"/>
    <property type="evidence" value="ECO:0007669"/>
    <property type="project" value="UniProtKB-KW"/>
</dbReference>
<dbReference type="Proteomes" id="UP000245627">
    <property type="component" value="Unassembled WGS sequence"/>
</dbReference>
<comment type="similarity">
    <text evidence="2 6">Belongs to the FPP/GGPP synthase family.</text>
</comment>
<dbReference type="GO" id="GO:0008299">
    <property type="term" value="P:isoprenoid biosynthetic process"/>
    <property type="evidence" value="ECO:0007669"/>
    <property type="project" value="InterPro"/>
</dbReference>
<proteinExistence type="inferred from homology"/>
<evidence type="ECO:0000313" key="8">
    <source>
        <dbReference type="Proteomes" id="UP000245627"/>
    </source>
</evidence>
<dbReference type="PROSITE" id="PS00723">
    <property type="entry name" value="POLYPRENYL_SYNTHASE_1"/>
    <property type="match status" value="1"/>
</dbReference>
<dbReference type="PROSITE" id="PS00444">
    <property type="entry name" value="POLYPRENYL_SYNTHASE_2"/>
    <property type="match status" value="1"/>
</dbReference>
<protein>
    <submittedName>
        <fullName evidence="7">Polyprenyl synthetase</fullName>
    </submittedName>
</protein>
<evidence type="ECO:0000256" key="3">
    <source>
        <dbReference type="ARBA" id="ARBA00022679"/>
    </source>
</evidence>
<dbReference type="Gene3D" id="1.10.600.10">
    <property type="entry name" value="Farnesyl Diphosphate Synthase"/>
    <property type="match status" value="1"/>
</dbReference>
<dbReference type="AlphaFoldDB" id="A0A2T8HHT0"/>
<dbReference type="CDD" id="cd00685">
    <property type="entry name" value="Trans_IPPS_HT"/>
    <property type="match status" value="1"/>
</dbReference>
<evidence type="ECO:0000256" key="5">
    <source>
        <dbReference type="ARBA" id="ARBA00022842"/>
    </source>
</evidence>
<dbReference type="OrthoDB" id="9805316at2"/>
<organism evidence="7 8">
    <name type="scientific">Sphingobacterium corticibacter</name>
    <dbReference type="NCBI Taxonomy" id="2171749"/>
    <lineage>
        <taxon>Bacteria</taxon>
        <taxon>Pseudomonadati</taxon>
        <taxon>Bacteroidota</taxon>
        <taxon>Sphingobacteriia</taxon>
        <taxon>Sphingobacteriales</taxon>
        <taxon>Sphingobacteriaceae</taxon>
        <taxon>Sphingobacterium</taxon>
    </lineage>
</organism>
<keyword evidence="4" id="KW-0479">Metal-binding</keyword>
<evidence type="ECO:0000256" key="6">
    <source>
        <dbReference type="RuleBase" id="RU004466"/>
    </source>
</evidence>
<dbReference type="SFLD" id="SFLDG01017">
    <property type="entry name" value="Polyprenyl_Transferase_Like"/>
    <property type="match status" value="1"/>
</dbReference>
<dbReference type="Pfam" id="PF00348">
    <property type="entry name" value="polyprenyl_synt"/>
    <property type="match status" value="1"/>
</dbReference>
<dbReference type="EMBL" id="QDKG01000004">
    <property type="protein sequence ID" value="PVH24882.1"/>
    <property type="molecule type" value="Genomic_DNA"/>
</dbReference>
<comment type="cofactor">
    <cofactor evidence="1">
        <name>Mg(2+)</name>
        <dbReference type="ChEBI" id="CHEBI:18420"/>
    </cofactor>
</comment>
<reference evidence="7 8" key="1">
    <citation type="submission" date="2018-04" db="EMBL/GenBank/DDBJ databases">
        <title>Sphingobacterium cortibacter sp. nov.</title>
        <authorList>
            <person name="Li Y."/>
        </authorList>
    </citation>
    <scope>NUCLEOTIDE SEQUENCE [LARGE SCALE GENOMIC DNA]</scope>
    <source>
        <strain evidence="7 8">2c-3</strain>
    </source>
</reference>
<evidence type="ECO:0000313" key="7">
    <source>
        <dbReference type="EMBL" id="PVH24882.1"/>
    </source>
</evidence>
<dbReference type="PANTHER" id="PTHR12001">
    <property type="entry name" value="GERANYLGERANYL PYROPHOSPHATE SYNTHASE"/>
    <property type="match status" value="1"/>
</dbReference>
<accession>A0A2T8HHT0</accession>
<name>A0A2T8HHT0_9SPHI</name>
<keyword evidence="5" id="KW-0460">Magnesium</keyword>
<gene>
    <name evidence="7" type="ORF">DC487_12260</name>
</gene>